<comment type="caution">
    <text evidence="5">The sequence shown here is derived from an EMBL/GenBank/DDBJ whole genome shotgun (WGS) entry which is preliminary data.</text>
</comment>
<evidence type="ECO:0000256" key="2">
    <source>
        <dbReference type="SAM" id="MobiDB-lite"/>
    </source>
</evidence>
<reference evidence="5 6" key="1">
    <citation type="submission" date="2020-08" db="EMBL/GenBank/DDBJ databases">
        <title>Genome public.</title>
        <authorList>
            <person name="Liu C."/>
            <person name="Sun Q."/>
        </authorList>
    </citation>
    <scope>NUCLEOTIDE SEQUENCE [LARGE SCALE GENOMIC DNA]</scope>
    <source>
        <strain evidence="5 6">NSJ-71</strain>
    </source>
</reference>
<gene>
    <name evidence="5" type="ORF">H8R91_05295</name>
</gene>
<evidence type="ECO:0000256" key="3">
    <source>
        <dbReference type="SAM" id="Phobius"/>
    </source>
</evidence>
<evidence type="ECO:0000259" key="4">
    <source>
        <dbReference type="Pfam" id="PF03816"/>
    </source>
</evidence>
<feature type="compositionally biased region" description="Basic and acidic residues" evidence="2">
    <location>
        <begin position="15"/>
        <end position="24"/>
    </location>
</feature>
<feature type="domain" description="Cell envelope-related transcriptional attenuator" evidence="4">
    <location>
        <begin position="252"/>
        <end position="405"/>
    </location>
</feature>
<dbReference type="InterPro" id="IPR050922">
    <property type="entry name" value="LytR/CpsA/Psr_CW_biosynth"/>
</dbReference>
<dbReference type="NCBIfam" id="TIGR00350">
    <property type="entry name" value="lytR_cpsA_psr"/>
    <property type="match status" value="1"/>
</dbReference>
<dbReference type="RefSeq" id="WP_186935174.1">
    <property type="nucleotide sequence ID" value="NZ_JACOPS010000002.1"/>
</dbReference>
<feature type="compositionally biased region" description="Polar residues" evidence="2">
    <location>
        <begin position="26"/>
        <end position="43"/>
    </location>
</feature>
<protein>
    <submittedName>
        <fullName evidence="5">LCP family protein</fullName>
    </submittedName>
</protein>
<dbReference type="PANTHER" id="PTHR33392">
    <property type="entry name" value="POLYISOPRENYL-TEICHOIC ACID--PEPTIDOGLYCAN TEICHOIC ACID TRANSFERASE TAGU"/>
    <property type="match status" value="1"/>
</dbReference>
<sequence>MNSQNNNENSNNTDTADKETKHYDNIYSNSNKQPSQTGESVASNDEKGNVQYADRSIRDDINDYKFVKSYKSHGHHKHHHHHHSSKENADDVLLVQSSRPAKGSSNKIKKKSLSTGNEKYLLEYDELVKSNHPAMGSKEQKKAIRENQKNKKRRFKKWQRVILTIISTILALVLVVSGLLVCFIYNGSKELLDNTNIISAPSNVVVQNGGQYVVYNGQTYEFNKNMTSILCMGIDKSSFDGASDIKGENGQADVLILVAMDTSTGETKLINISRDTMTDVAVYSASGYYVETVKEQICLSYAYGDGKESSCANTVTAVERLFYNIPINSYFALDLDGISALNDAVGGVDVVSPETIGDFKEGESYHLEGQNAEAFVRSRDMESVDANSKRMQRQQVYLDSFMNTVLAQTKNDITTPVSLFNASAPYSCTNLNPSKICYLSQNMLSHNGMNMTMVSVPGELKKGEVYTEFYVNEDEFYKLILDTYYKPYNG</sequence>
<name>A0ABR7HKD6_9FIRM</name>
<feature type="compositionally biased region" description="Low complexity" evidence="2">
    <location>
        <begin position="1"/>
        <end position="12"/>
    </location>
</feature>
<dbReference type="InterPro" id="IPR004474">
    <property type="entry name" value="LytR_CpsA_psr"/>
</dbReference>
<dbReference type="EMBL" id="JACOPS010000002">
    <property type="protein sequence ID" value="MBC5727942.1"/>
    <property type="molecule type" value="Genomic_DNA"/>
</dbReference>
<evidence type="ECO:0000313" key="6">
    <source>
        <dbReference type="Proteomes" id="UP000636755"/>
    </source>
</evidence>
<keyword evidence="3" id="KW-0812">Transmembrane</keyword>
<keyword evidence="6" id="KW-1185">Reference proteome</keyword>
<feature type="transmembrane region" description="Helical" evidence="3">
    <location>
        <begin position="161"/>
        <end position="186"/>
    </location>
</feature>
<keyword evidence="3" id="KW-1133">Transmembrane helix</keyword>
<organism evidence="5 6">
    <name type="scientific">Ruminococcus intestinalis</name>
    <dbReference type="NCBI Taxonomy" id="2763066"/>
    <lineage>
        <taxon>Bacteria</taxon>
        <taxon>Bacillati</taxon>
        <taxon>Bacillota</taxon>
        <taxon>Clostridia</taxon>
        <taxon>Eubacteriales</taxon>
        <taxon>Oscillospiraceae</taxon>
        <taxon>Ruminococcus</taxon>
    </lineage>
</organism>
<dbReference type="Gene3D" id="3.40.630.190">
    <property type="entry name" value="LCP protein"/>
    <property type="match status" value="1"/>
</dbReference>
<accession>A0ABR7HKD6</accession>
<dbReference type="Pfam" id="PF03816">
    <property type="entry name" value="LytR_cpsA_psr"/>
    <property type="match status" value="1"/>
</dbReference>
<comment type="similarity">
    <text evidence="1">Belongs to the LytR/CpsA/Psr (LCP) family.</text>
</comment>
<dbReference type="PANTHER" id="PTHR33392:SF6">
    <property type="entry name" value="POLYISOPRENYL-TEICHOIC ACID--PEPTIDOGLYCAN TEICHOIC ACID TRANSFERASE TAGU"/>
    <property type="match status" value="1"/>
</dbReference>
<proteinExistence type="inferred from homology"/>
<evidence type="ECO:0000256" key="1">
    <source>
        <dbReference type="ARBA" id="ARBA00006068"/>
    </source>
</evidence>
<evidence type="ECO:0000313" key="5">
    <source>
        <dbReference type="EMBL" id="MBC5727942.1"/>
    </source>
</evidence>
<keyword evidence="3" id="KW-0472">Membrane</keyword>
<dbReference type="Proteomes" id="UP000636755">
    <property type="component" value="Unassembled WGS sequence"/>
</dbReference>
<feature type="region of interest" description="Disordered" evidence="2">
    <location>
        <begin position="1"/>
        <end position="56"/>
    </location>
</feature>